<name>A0A9D2MFW6_9FIRM</name>
<dbReference type="Pfam" id="PF07876">
    <property type="entry name" value="Dabb"/>
    <property type="match status" value="1"/>
</dbReference>
<dbReference type="PANTHER" id="PTHR37832:SF1">
    <property type="entry name" value="STRESS-RESPONSE A_B BARREL DOMAIN-CONTAINING PROTEIN"/>
    <property type="match status" value="1"/>
</dbReference>
<organism evidence="2 3">
    <name type="scientific">Candidatus Eubacterium faecale</name>
    <dbReference type="NCBI Taxonomy" id="2838568"/>
    <lineage>
        <taxon>Bacteria</taxon>
        <taxon>Bacillati</taxon>
        <taxon>Bacillota</taxon>
        <taxon>Clostridia</taxon>
        <taxon>Eubacteriales</taxon>
        <taxon>Eubacteriaceae</taxon>
        <taxon>Eubacterium</taxon>
    </lineage>
</organism>
<reference evidence="2" key="2">
    <citation type="submission" date="2021-04" db="EMBL/GenBank/DDBJ databases">
        <authorList>
            <person name="Gilroy R."/>
        </authorList>
    </citation>
    <scope>NUCLEOTIDE SEQUENCE</scope>
    <source>
        <strain evidence="2">CHK188-16595</strain>
    </source>
</reference>
<evidence type="ECO:0000313" key="3">
    <source>
        <dbReference type="Proteomes" id="UP000823877"/>
    </source>
</evidence>
<reference evidence="2" key="1">
    <citation type="journal article" date="2021" name="PeerJ">
        <title>Extensive microbial diversity within the chicken gut microbiome revealed by metagenomics and culture.</title>
        <authorList>
            <person name="Gilroy R."/>
            <person name="Ravi A."/>
            <person name="Getino M."/>
            <person name="Pursley I."/>
            <person name="Horton D.L."/>
            <person name="Alikhan N.F."/>
            <person name="Baker D."/>
            <person name="Gharbi K."/>
            <person name="Hall N."/>
            <person name="Watson M."/>
            <person name="Adriaenssens E.M."/>
            <person name="Foster-Nyarko E."/>
            <person name="Jarju S."/>
            <person name="Secka A."/>
            <person name="Antonio M."/>
            <person name="Oren A."/>
            <person name="Chaudhuri R.R."/>
            <person name="La Ragione R."/>
            <person name="Hildebrand F."/>
            <person name="Pallen M.J."/>
        </authorList>
    </citation>
    <scope>NUCLEOTIDE SEQUENCE</scope>
    <source>
        <strain evidence="2">CHK188-16595</strain>
    </source>
</reference>
<evidence type="ECO:0000259" key="1">
    <source>
        <dbReference type="PROSITE" id="PS51502"/>
    </source>
</evidence>
<dbReference type="SMART" id="SM00886">
    <property type="entry name" value="Dabb"/>
    <property type="match status" value="1"/>
</dbReference>
<evidence type="ECO:0000313" key="2">
    <source>
        <dbReference type="EMBL" id="HJB74080.1"/>
    </source>
</evidence>
<protein>
    <submittedName>
        <fullName evidence="2">Dabb family protein</fullName>
    </submittedName>
</protein>
<comment type="caution">
    <text evidence="2">The sequence shown here is derived from an EMBL/GenBank/DDBJ whole genome shotgun (WGS) entry which is preliminary data.</text>
</comment>
<accession>A0A9D2MFW6</accession>
<proteinExistence type="predicted"/>
<dbReference type="PANTHER" id="PTHR37832">
    <property type="entry name" value="BLL2683 PROTEIN"/>
    <property type="match status" value="1"/>
</dbReference>
<feature type="domain" description="Stress-response A/B barrel" evidence="1">
    <location>
        <begin position="2"/>
        <end position="94"/>
    </location>
</feature>
<sequence length="96" mass="11025">MVKHIVCFKLKDNSPTAKEEAKRRLLSMQGNVPVIKEIEVGTDFLGSERSYDVILLVTLANRQALEAYQNDPYHCAYVKPYMHEKRSASVSVDYEF</sequence>
<dbReference type="Gene3D" id="3.30.70.100">
    <property type="match status" value="1"/>
</dbReference>
<dbReference type="PROSITE" id="PS51502">
    <property type="entry name" value="S_R_A_B_BARREL"/>
    <property type="match status" value="1"/>
</dbReference>
<dbReference type="SUPFAM" id="SSF54909">
    <property type="entry name" value="Dimeric alpha+beta barrel"/>
    <property type="match status" value="1"/>
</dbReference>
<dbReference type="InterPro" id="IPR011008">
    <property type="entry name" value="Dimeric_a/b-barrel"/>
</dbReference>
<dbReference type="Proteomes" id="UP000823877">
    <property type="component" value="Unassembled WGS sequence"/>
</dbReference>
<dbReference type="AlphaFoldDB" id="A0A9D2MFW6"/>
<dbReference type="EMBL" id="DWXN01000001">
    <property type="protein sequence ID" value="HJB74080.1"/>
    <property type="molecule type" value="Genomic_DNA"/>
</dbReference>
<dbReference type="InterPro" id="IPR013097">
    <property type="entry name" value="Dabb"/>
</dbReference>
<gene>
    <name evidence="2" type="ORF">IAA37_00185</name>
</gene>